<comment type="similarity">
    <text evidence="2">Belongs to the GILT family.</text>
</comment>
<evidence type="ECO:0000256" key="7">
    <source>
        <dbReference type="SAM" id="SignalP"/>
    </source>
</evidence>
<dbReference type="EMBL" id="JO843048">
    <property type="protein sequence ID" value="AEO34665.1"/>
    <property type="molecule type" value="mRNA"/>
</dbReference>
<reference evidence="8" key="1">
    <citation type="journal article" date="2011" name="PLoS ONE">
        <title>A deep insight into the sialotranscriptome of the gulf coast tick, Amblyomma maculatum.</title>
        <authorList>
            <person name="Karim S."/>
            <person name="Singh P."/>
            <person name="Ribeiro J.M."/>
        </authorList>
    </citation>
    <scope>NUCLEOTIDE SEQUENCE</scope>
    <source>
        <tissue evidence="8">Salivary gland</tissue>
    </source>
</reference>
<dbReference type="InterPro" id="IPR004911">
    <property type="entry name" value="Interferon-induced_GILT"/>
</dbReference>
<dbReference type="PANTHER" id="PTHR13234:SF8">
    <property type="entry name" value="GAMMA-INTERFERON-INDUCIBLE LYSOSOMAL THIOL REDUCTASE"/>
    <property type="match status" value="1"/>
</dbReference>
<accession>G3MME7</accession>
<evidence type="ECO:0000256" key="6">
    <source>
        <dbReference type="SAM" id="MobiDB-lite"/>
    </source>
</evidence>
<evidence type="ECO:0000256" key="3">
    <source>
        <dbReference type="ARBA" id="ARBA00022525"/>
    </source>
</evidence>
<keyword evidence="4 7" id="KW-0732">Signal</keyword>
<evidence type="ECO:0000256" key="5">
    <source>
        <dbReference type="ARBA" id="ARBA00023180"/>
    </source>
</evidence>
<evidence type="ECO:0008006" key="9">
    <source>
        <dbReference type="Google" id="ProtNLM"/>
    </source>
</evidence>
<dbReference type="GO" id="GO:0016671">
    <property type="term" value="F:oxidoreductase activity, acting on a sulfur group of donors, disulfide as acceptor"/>
    <property type="evidence" value="ECO:0007669"/>
    <property type="project" value="InterPro"/>
</dbReference>
<feature type="chain" id="PRO_5003447392" description="Gamma-interferon inducible lysosomal thiol reductase" evidence="7">
    <location>
        <begin position="33"/>
        <end position="296"/>
    </location>
</feature>
<dbReference type="PANTHER" id="PTHR13234">
    <property type="entry name" value="GAMMA-INTERFERON INDUCIBLE LYSOSOMAL THIOL REDUCTASE GILT"/>
    <property type="match status" value="1"/>
</dbReference>
<proteinExistence type="evidence at transcript level"/>
<organism evidence="8">
    <name type="scientific">Amblyomma maculatum</name>
    <name type="common">Gulf Coast tick</name>
    <dbReference type="NCBI Taxonomy" id="34609"/>
    <lineage>
        <taxon>Eukaryota</taxon>
        <taxon>Metazoa</taxon>
        <taxon>Ecdysozoa</taxon>
        <taxon>Arthropoda</taxon>
        <taxon>Chelicerata</taxon>
        <taxon>Arachnida</taxon>
        <taxon>Acari</taxon>
        <taxon>Parasitiformes</taxon>
        <taxon>Ixodida</taxon>
        <taxon>Ixodoidea</taxon>
        <taxon>Ixodidae</taxon>
        <taxon>Amblyomminae</taxon>
        <taxon>Amblyomma</taxon>
    </lineage>
</organism>
<dbReference type="AlphaFoldDB" id="G3MME7"/>
<comment type="subcellular location">
    <subcellularLocation>
        <location evidence="1">Secreted</location>
    </subcellularLocation>
</comment>
<keyword evidence="3" id="KW-0964">Secreted</keyword>
<dbReference type="GO" id="GO:0005576">
    <property type="term" value="C:extracellular region"/>
    <property type="evidence" value="ECO:0007669"/>
    <property type="project" value="UniProtKB-SubCell"/>
</dbReference>
<keyword evidence="5" id="KW-0325">Glycoprotein</keyword>
<protein>
    <recommendedName>
        <fullName evidence="9">Gamma-interferon inducible lysosomal thiol reductase</fullName>
    </recommendedName>
</protein>
<dbReference type="Pfam" id="PF03227">
    <property type="entry name" value="GILT"/>
    <property type="match status" value="1"/>
</dbReference>
<feature type="region of interest" description="Disordered" evidence="6">
    <location>
        <begin position="31"/>
        <end position="53"/>
    </location>
</feature>
<sequence length="296" mass="32749">MKRARSGGSLSRGATALLVLCFATQMVTGANGASVPGNGENSETDDNDLGAGHEAGKAYHKAQVQVIPAKEITPIQELTTTTTTTTTTPAPAPPEVISVTIKKVEVNVIYESHCPFSRRFMYGQLYPTYTKMKDFMNLTILPFGKARIDNVSAEHPHITCQHGNNECTGNMMETCVLHVAQEQITAVKILACMSSNSQPHLAGPKCVEGTSVKWTKVQECVNQHGTQYIVQVAKQTWSLQSYVARVPLIIMDGMKDNYVEYYAQKDFMRLVCEHVPYEVYDQTPCSASVGRRRRRR</sequence>
<evidence type="ECO:0000256" key="4">
    <source>
        <dbReference type="ARBA" id="ARBA00022729"/>
    </source>
</evidence>
<evidence type="ECO:0000313" key="8">
    <source>
        <dbReference type="EMBL" id="AEO34665.1"/>
    </source>
</evidence>
<evidence type="ECO:0000256" key="1">
    <source>
        <dbReference type="ARBA" id="ARBA00004613"/>
    </source>
</evidence>
<name>G3MME7_AMBMU</name>
<evidence type="ECO:0000256" key="2">
    <source>
        <dbReference type="ARBA" id="ARBA00005679"/>
    </source>
</evidence>
<feature type="signal peptide" evidence="7">
    <location>
        <begin position="1"/>
        <end position="32"/>
    </location>
</feature>